<dbReference type="PRINTS" id="PR00811">
    <property type="entry name" value="BCTERIALGSPD"/>
</dbReference>
<evidence type="ECO:0000256" key="2">
    <source>
        <dbReference type="ARBA" id="ARBA00022729"/>
    </source>
</evidence>
<gene>
    <name evidence="9" type="ORF">WPS_16600</name>
</gene>
<evidence type="ECO:0000256" key="6">
    <source>
        <dbReference type="SAM" id="SignalP"/>
    </source>
</evidence>
<feature type="domain" description="Type II/III secretion system secretin-like" evidence="7">
    <location>
        <begin position="298"/>
        <end position="452"/>
    </location>
</feature>
<dbReference type="AlphaFoldDB" id="A0AAN1XWP3"/>
<dbReference type="InterPro" id="IPR005644">
    <property type="entry name" value="NolW-like"/>
</dbReference>
<name>A0AAN1XWP3_UNVUL</name>
<dbReference type="Gene3D" id="3.30.1370.130">
    <property type="match status" value="1"/>
</dbReference>
<feature type="domain" description="NolW-like" evidence="8">
    <location>
        <begin position="115"/>
        <end position="172"/>
    </location>
</feature>
<dbReference type="InterPro" id="IPR001775">
    <property type="entry name" value="GspD/PilQ"/>
</dbReference>
<evidence type="ECO:0000256" key="1">
    <source>
        <dbReference type="ARBA" id="ARBA00004370"/>
    </source>
</evidence>
<evidence type="ECO:0000313" key="9">
    <source>
        <dbReference type="EMBL" id="BDE06384.1"/>
    </source>
</evidence>
<feature type="signal peptide" evidence="6">
    <location>
        <begin position="1"/>
        <end position="20"/>
    </location>
</feature>
<dbReference type="Pfam" id="PF00263">
    <property type="entry name" value="Secretin"/>
    <property type="match status" value="1"/>
</dbReference>
<keyword evidence="3" id="KW-0472">Membrane</keyword>
<protein>
    <recommendedName>
        <fullName evidence="11">Type II and III secretion system protein</fullName>
    </recommendedName>
</protein>
<comment type="similarity">
    <text evidence="4">Belongs to the bacterial secretin family.</text>
</comment>
<dbReference type="PANTHER" id="PTHR30332:SF17">
    <property type="entry name" value="TYPE IV PILIATION SYSTEM PROTEIN DR_0774-RELATED"/>
    <property type="match status" value="1"/>
</dbReference>
<dbReference type="GO" id="GO:0009279">
    <property type="term" value="C:cell outer membrane"/>
    <property type="evidence" value="ECO:0007669"/>
    <property type="project" value="UniProtKB-SubCell"/>
</dbReference>
<dbReference type="InterPro" id="IPR038591">
    <property type="entry name" value="NolW-like_sf"/>
</dbReference>
<dbReference type="KEGG" id="vab:WPS_16600"/>
<evidence type="ECO:0000259" key="8">
    <source>
        <dbReference type="Pfam" id="PF03958"/>
    </source>
</evidence>
<evidence type="ECO:0008006" key="11">
    <source>
        <dbReference type="Google" id="ProtNLM"/>
    </source>
</evidence>
<sequence length="460" mass="48171">MRRLATTALALLLAASPAQAQGDRITLDAREVELADVIRLLGAQSGRNVVADGSVKPQRITLRLARVTFDEALATLVSAYGLQIHRDGAILLVGESASMNRRYPDDAAAGAARTNVFSLAHARPDDVVPALQSALPPGTVVVGDKRTGTVLVTGGDATVARAHALVAALDAPAFGRGGSVTTASIALHNVRASEALRALKGSVPDGAMVADDRQNVVVVSGNAELQATARTLLAGLDGPGRQVMFEVRVADVEPVNDQSNVGIEYAGAGFGAGSGAVGQFPYTLTKSSLVVNTQLNLLVQKGKARILAQPRIATLNNREASLLVGSQYPVVTVNQQTGYPSVQTIDVGVRLRVTPTIGEDGAITAELHPEYSSIIGFNSSFPIIANRKVDAVLHVRDGETIVLGGLFEDVDSETITKLPLLGDLPVLGGFFRNRQATHNKDEVVFFITPRVLAADNPAAK</sequence>
<feature type="domain" description="NolW-like" evidence="8">
    <location>
        <begin position="183"/>
        <end position="242"/>
    </location>
</feature>
<dbReference type="InterPro" id="IPR004846">
    <property type="entry name" value="T2SS/T3SS_dom"/>
</dbReference>
<comment type="subcellular location">
    <subcellularLocation>
        <location evidence="5">Cell outer membrane</location>
    </subcellularLocation>
    <subcellularLocation>
        <location evidence="1">Membrane</location>
    </subcellularLocation>
</comment>
<evidence type="ECO:0000313" key="10">
    <source>
        <dbReference type="Proteomes" id="UP001317532"/>
    </source>
</evidence>
<dbReference type="EMBL" id="AP025523">
    <property type="protein sequence ID" value="BDE06384.1"/>
    <property type="molecule type" value="Genomic_DNA"/>
</dbReference>
<dbReference type="GO" id="GO:0015627">
    <property type="term" value="C:type II protein secretion system complex"/>
    <property type="evidence" value="ECO:0007669"/>
    <property type="project" value="TreeGrafter"/>
</dbReference>
<evidence type="ECO:0000259" key="7">
    <source>
        <dbReference type="Pfam" id="PF00263"/>
    </source>
</evidence>
<dbReference type="InterPro" id="IPR050810">
    <property type="entry name" value="Bact_Secretion_Sys_Channel"/>
</dbReference>
<dbReference type="RefSeq" id="WP_317997346.1">
    <property type="nucleotide sequence ID" value="NZ_AP025523.1"/>
</dbReference>
<reference evidence="9 10" key="1">
    <citation type="journal article" date="2022" name="ISME Commun">
        <title>Vulcanimicrobium alpinus gen. nov. sp. nov., the first cultivated representative of the candidate phylum 'Eremiobacterota', is a metabolically versatile aerobic anoxygenic phototroph.</title>
        <authorList>
            <person name="Yabe S."/>
            <person name="Muto K."/>
            <person name="Abe K."/>
            <person name="Yokota A."/>
            <person name="Staudigel H."/>
            <person name="Tebo B.M."/>
        </authorList>
    </citation>
    <scope>NUCLEOTIDE SEQUENCE [LARGE SCALE GENOMIC DNA]</scope>
    <source>
        <strain evidence="9 10">WC8-2</strain>
    </source>
</reference>
<evidence type="ECO:0000256" key="5">
    <source>
        <dbReference type="RuleBase" id="RU004004"/>
    </source>
</evidence>
<organism evidence="9 10">
    <name type="scientific">Vulcanimicrobium alpinum</name>
    <dbReference type="NCBI Taxonomy" id="3016050"/>
    <lineage>
        <taxon>Bacteria</taxon>
        <taxon>Bacillati</taxon>
        <taxon>Vulcanimicrobiota</taxon>
        <taxon>Vulcanimicrobiia</taxon>
        <taxon>Vulcanimicrobiales</taxon>
        <taxon>Vulcanimicrobiaceae</taxon>
        <taxon>Vulcanimicrobium</taxon>
    </lineage>
</organism>
<keyword evidence="2 6" id="KW-0732">Signal</keyword>
<feature type="chain" id="PRO_5042900219" description="Type II and III secretion system protein" evidence="6">
    <location>
        <begin position="21"/>
        <end position="460"/>
    </location>
</feature>
<dbReference type="Proteomes" id="UP001317532">
    <property type="component" value="Chromosome"/>
</dbReference>
<keyword evidence="10" id="KW-1185">Reference proteome</keyword>
<evidence type="ECO:0000256" key="3">
    <source>
        <dbReference type="ARBA" id="ARBA00023136"/>
    </source>
</evidence>
<evidence type="ECO:0000256" key="4">
    <source>
        <dbReference type="RuleBase" id="RU004003"/>
    </source>
</evidence>
<dbReference type="PANTHER" id="PTHR30332">
    <property type="entry name" value="PROBABLE GENERAL SECRETION PATHWAY PROTEIN D"/>
    <property type="match status" value="1"/>
</dbReference>
<dbReference type="GO" id="GO:0009306">
    <property type="term" value="P:protein secretion"/>
    <property type="evidence" value="ECO:0007669"/>
    <property type="project" value="InterPro"/>
</dbReference>
<keyword evidence="5" id="KW-0813">Transport</keyword>
<proteinExistence type="inferred from homology"/>
<accession>A0AAN1XWP3</accession>
<dbReference type="Gene3D" id="3.30.1370.120">
    <property type="match status" value="2"/>
</dbReference>
<dbReference type="Pfam" id="PF03958">
    <property type="entry name" value="Secretin_N"/>
    <property type="match status" value="2"/>
</dbReference>